<evidence type="ECO:0000313" key="1">
    <source>
        <dbReference type="EMBL" id="TCV04112.1"/>
    </source>
</evidence>
<reference evidence="1 2" key="1">
    <citation type="submission" date="2019-03" db="EMBL/GenBank/DDBJ databases">
        <title>Genomic Encyclopedia of Type Strains, Phase IV (KMG-IV): sequencing the most valuable type-strain genomes for metagenomic binning, comparative biology and taxonomic classification.</title>
        <authorList>
            <person name="Goeker M."/>
        </authorList>
    </citation>
    <scope>NUCLEOTIDE SEQUENCE [LARGE SCALE GENOMIC DNA]</scope>
    <source>
        <strain evidence="1 2">DSM 16730</strain>
    </source>
</reference>
<keyword evidence="2" id="KW-1185">Reference proteome</keyword>
<dbReference type="Proteomes" id="UP000295433">
    <property type="component" value="Unassembled WGS sequence"/>
</dbReference>
<comment type="caution">
    <text evidence="1">The sequence shown here is derived from an EMBL/GenBank/DDBJ whole genome shotgun (WGS) entry which is preliminary data.</text>
</comment>
<organism evidence="1 2">
    <name type="scientific">Samsonia erythrinae</name>
    <dbReference type="NCBI Taxonomy" id="160434"/>
    <lineage>
        <taxon>Bacteria</taxon>
        <taxon>Pseudomonadati</taxon>
        <taxon>Pseudomonadota</taxon>
        <taxon>Gammaproteobacteria</taxon>
        <taxon>Enterobacterales</taxon>
        <taxon>Pectobacteriaceae</taxon>
        <taxon>Samsonia</taxon>
    </lineage>
</organism>
<dbReference type="PROSITE" id="PS51257">
    <property type="entry name" value="PROKAR_LIPOPROTEIN"/>
    <property type="match status" value="1"/>
</dbReference>
<gene>
    <name evidence="1" type="ORF">EDC54_11293</name>
</gene>
<evidence type="ECO:0000313" key="2">
    <source>
        <dbReference type="Proteomes" id="UP000295433"/>
    </source>
</evidence>
<sequence>MRLFNVRVERTRWTIDITLSAGLSPVGSVACASDNIDHVNADIR</sequence>
<accession>A0A4R3VJN7</accession>
<dbReference type="AlphaFoldDB" id="A0A4R3VJN7"/>
<dbReference type="EMBL" id="SMBY01000012">
    <property type="protein sequence ID" value="TCV04112.1"/>
    <property type="molecule type" value="Genomic_DNA"/>
</dbReference>
<protein>
    <submittedName>
        <fullName evidence="1">Uncharacterized protein</fullName>
    </submittedName>
</protein>
<proteinExistence type="predicted"/>
<name>A0A4R3VJN7_9GAMM</name>